<dbReference type="NCBIfam" id="TIGR00254">
    <property type="entry name" value="GGDEF"/>
    <property type="match status" value="1"/>
</dbReference>
<feature type="domain" description="GGDEF" evidence="3">
    <location>
        <begin position="101"/>
        <end position="237"/>
    </location>
</feature>
<dbReference type="InterPro" id="IPR035919">
    <property type="entry name" value="EAL_sf"/>
</dbReference>
<feature type="transmembrane region" description="Helical" evidence="1">
    <location>
        <begin position="20"/>
        <end position="38"/>
    </location>
</feature>
<comment type="caution">
    <text evidence="4">The sequence shown here is derived from an EMBL/GenBank/DDBJ whole genome shotgun (WGS) entry which is preliminary data.</text>
</comment>
<dbReference type="InterPro" id="IPR050706">
    <property type="entry name" value="Cyclic-di-GMP_PDE-like"/>
</dbReference>
<dbReference type="PROSITE" id="PS50887">
    <property type="entry name" value="GGDEF"/>
    <property type="match status" value="1"/>
</dbReference>
<dbReference type="GO" id="GO:0071111">
    <property type="term" value="F:cyclic-guanylate-specific phosphodiesterase activity"/>
    <property type="evidence" value="ECO:0007669"/>
    <property type="project" value="InterPro"/>
</dbReference>
<proteinExistence type="predicted"/>
<keyword evidence="1" id="KW-0812">Transmembrane</keyword>
<dbReference type="PANTHER" id="PTHR33121:SF70">
    <property type="entry name" value="SIGNALING PROTEIN YKOW"/>
    <property type="match status" value="1"/>
</dbReference>
<dbReference type="InterPro" id="IPR029787">
    <property type="entry name" value="Nucleotide_cyclase"/>
</dbReference>
<dbReference type="InterPro" id="IPR001633">
    <property type="entry name" value="EAL_dom"/>
</dbReference>
<dbReference type="Gene3D" id="3.20.20.450">
    <property type="entry name" value="EAL domain"/>
    <property type="match status" value="1"/>
</dbReference>
<dbReference type="SUPFAM" id="SSF141868">
    <property type="entry name" value="EAL domain-like"/>
    <property type="match status" value="1"/>
</dbReference>
<reference evidence="4 5" key="1">
    <citation type="submission" date="2019-08" db="EMBL/GenBank/DDBJ databases">
        <title>Identification of a novel species of the genus Boseongicola.</title>
        <authorList>
            <person name="Zhang X.-Q."/>
        </authorList>
    </citation>
    <scope>NUCLEOTIDE SEQUENCE [LARGE SCALE GENOMIC DNA]</scope>
    <source>
        <strain evidence="4 5">HY14</strain>
    </source>
</reference>
<evidence type="ECO:0000259" key="2">
    <source>
        <dbReference type="PROSITE" id="PS50883"/>
    </source>
</evidence>
<feature type="transmembrane region" description="Helical" evidence="1">
    <location>
        <begin position="44"/>
        <end position="62"/>
    </location>
</feature>
<dbReference type="SMART" id="SM00267">
    <property type="entry name" value="GGDEF"/>
    <property type="match status" value="1"/>
</dbReference>
<name>A0A5D0RI02_9RHOB</name>
<evidence type="ECO:0000313" key="4">
    <source>
        <dbReference type="EMBL" id="TYB80699.1"/>
    </source>
</evidence>
<keyword evidence="1" id="KW-0472">Membrane</keyword>
<dbReference type="Pfam" id="PF00563">
    <property type="entry name" value="EAL"/>
    <property type="match status" value="1"/>
</dbReference>
<evidence type="ECO:0000256" key="1">
    <source>
        <dbReference type="SAM" id="Phobius"/>
    </source>
</evidence>
<sequence length="515" mass="55585">MAHRTRPSFAALRNSARTVLVGPQLAAFLPAIMLGAYWFGGEGVLLTVAVIFPALMAFAGLVTRPNTRPGRRDGTTGLPDRQALVHHVDAAFTPGATADGDLRICLALEIDDIARLRDTYGPEGLEKILRAATVRLRDTLRESDFIASLGRARFGIALGKSPRVDLETMLQLSARLQDAFAAPIMVDAARVAVTASVGFALPSRVAAQTGEAFVGAAESALDEARRAGPGSVRAFAKGMRPWVELPENILKDVVHALEAGEIQAWFQPQISTDTGALSGLEALARWQHPAKGLVAPGAFLPAIAEAGLFERLGEIMLFQSLSAIREWDRAGLEVPAVAVNLSSDELQNPKLFDRIRWELDRFDLAPNRLTLEVLEDVVARSDDDAITRNIAALSQLGCGIDLDDFGTGHASIANIRRFAVSRIKIDRSFVTHVDTDRDQQNMVDAILTMADRLGLDTVAEGVESHGEHAMLAQLGCRNVQGYSIAKPMPPGDVAAWVRDHRQKLVRPPQIPHGAA</sequence>
<dbReference type="InterPro" id="IPR043128">
    <property type="entry name" value="Rev_trsase/Diguanyl_cyclase"/>
</dbReference>
<dbReference type="SUPFAM" id="SSF55073">
    <property type="entry name" value="Nucleotide cyclase"/>
    <property type="match status" value="1"/>
</dbReference>
<dbReference type="CDD" id="cd01948">
    <property type="entry name" value="EAL"/>
    <property type="match status" value="1"/>
</dbReference>
<dbReference type="Gene3D" id="3.30.70.270">
    <property type="match status" value="1"/>
</dbReference>
<dbReference type="InterPro" id="IPR000160">
    <property type="entry name" value="GGDEF_dom"/>
</dbReference>
<dbReference type="RefSeq" id="WP_148378980.1">
    <property type="nucleotide sequence ID" value="NZ_VSIY01000013.1"/>
</dbReference>
<dbReference type="PANTHER" id="PTHR33121">
    <property type="entry name" value="CYCLIC DI-GMP PHOSPHODIESTERASE PDEF"/>
    <property type="match status" value="1"/>
</dbReference>
<dbReference type="EMBL" id="VSIY01000013">
    <property type="protein sequence ID" value="TYB80699.1"/>
    <property type="molecule type" value="Genomic_DNA"/>
</dbReference>
<protein>
    <submittedName>
        <fullName evidence="4">Bifunctional diguanylate cyclase/phosphodiesterase</fullName>
    </submittedName>
</protein>
<dbReference type="Pfam" id="PF00990">
    <property type="entry name" value="GGDEF"/>
    <property type="match status" value="1"/>
</dbReference>
<dbReference type="SMART" id="SM00052">
    <property type="entry name" value="EAL"/>
    <property type="match status" value="1"/>
</dbReference>
<keyword evidence="1" id="KW-1133">Transmembrane helix</keyword>
<keyword evidence="5" id="KW-1185">Reference proteome</keyword>
<organism evidence="4 5">
    <name type="scientific">Maritimibacter fusiformis</name>
    <dbReference type="NCBI Taxonomy" id="2603819"/>
    <lineage>
        <taxon>Bacteria</taxon>
        <taxon>Pseudomonadati</taxon>
        <taxon>Pseudomonadota</taxon>
        <taxon>Alphaproteobacteria</taxon>
        <taxon>Rhodobacterales</taxon>
        <taxon>Roseobacteraceae</taxon>
        <taxon>Maritimibacter</taxon>
    </lineage>
</organism>
<evidence type="ECO:0000313" key="5">
    <source>
        <dbReference type="Proteomes" id="UP000322080"/>
    </source>
</evidence>
<dbReference type="PROSITE" id="PS50883">
    <property type="entry name" value="EAL"/>
    <property type="match status" value="1"/>
</dbReference>
<feature type="domain" description="EAL" evidence="2">
    <location>
        <begin position="246"/>
        <end position="501"/>
    </location>
</feature>
<gene>
    <name evidence="4" type="ORF">FVF75_13820</name>
</gene>
<dbReference type="CDD" id="cd01949">
    <property type="entry name" value="GGDEF"/>
    <property type="match status" value="1"/>
</dbReference>
<evidence type="ECO:0000259" key="3">
    <source>
        <dbReference type="PROSITE" id="PS50887"/>
    </source>
</evidence>
<accession>A0A5D0RI02</accession>
<dbReference type="Proteomes" id="UP000322080">
    <property type="component" value="Unassembled WGS sequence"/>
</dbReference>
<dbReference type="AlphaFoldDB" id="A0A5D0RI02"/>